<keyword evidence="1" id="KW-0472">Membrane</keyword>
<dbReference type="EMBL" id="CP021081">
    <property type="protein sequence ID" value="ASN80956.1"/>
    <property type="molecule type" value="Genomic_DNA"/>
</dbReference>
<keyword evidence="3" id="KW-1185">Reference proteome</keyword>
<feature type="transmembrane region" description="Helical" evidence="1">
    <location>
        <begin position="56"/>
        <end position="73"/>
    </location>
</feature>
<keyword evidence="1" id="KW-0812">Transmembrane</keyword>
<feature type="transmembrane region" description="Helical" evidence="1">
    <location>
        <begin position="32"/>
        <end position="50"/>
    </location>
</feature>
<dbReference type="KEGG" id="dfc:DFI_08060"/>
<gene>
    <name evidence="2" type="ORF">DFI_08060</name>
</gene>
<name>A0A221SWH8_9DEIO</name>
<dbReference type="STRING" id="317577.GCA_000419625_02304"/>
<dbReference type="RefSeq" id="WP_027461710.1">
    <property type="nucleotide sequence ID" value="NZ_CP021081.1"/>
</dbReference>
<evidence type="ECO:0000313" key="2">
    <source>
        <dbReference type="EMBL" id="ASN80956.1"/>
    </source>
</evidence>
<accession>A0A221SWH8</accession>
<dbReference type="Proteomes" id="UP000259030">
    <property type="component" value="Chromosome"/>
</dbReference>
<reference evidence="2 3" key="1">
    <citation type="submission" date="2017-05" db="EMBL/GenBank/DDBJ databases">
        <title>The complete genome sequence of Deinococcus ficus isolated from the rhizosphere of the Ficus religiosa L. in Taiwan.</title>
        <authorList>
            <person name="Wu K.-M."/>
            <person name="Liao T.-L."/>
            <person name="Liu Y.-M."/>
            <person name="Young C.-C."/>
            <person name="Tsai S.-F."/>
        </authorList>
    </citation>
    <scope>NUCLEOTIDE SEQUENCE [LARGE SCALE GENOMIC DNA]</scope>
    <source>
        <strain evidence="2 3">CC-FR2-10</strain>
    </source>
</reference>
<evidence type="ECO:0000313" key="3">
    <source>
        <dbReference type="Proteomes" id="UP000259030"/>
    </source>
</evidence>
<sequence>MDQEILNALILPLLFSLAVGVYGFVRMPEKRGPLLLNLMLLQLVGVYGLHLEHSTTLFGLLSVHCAAVFIMLVRHLQTPEPLPQQHS</sequence>
<keyword evidence="1" id="KW-1133">Transmembrane helix</keyword>
<evidence type="ECO:0000256" key="1">
    <source>
        <dbReference type="SAM" id="Phobius"/>
    </source>
</evidence>
<protein>
    <submittedName>
        <fullName evidence="2">Uncharacterized protein</fullName>
    </submittedName>
</protein>
<dbReference type="AlphaFoldDB" id="A0A221SWH8"/>
<feature type="transmembrane region" description="Helical" evidence="1">
    <location>
        <begin position="6"/>
        <end position="25"/>
    </location>
</feature>
<organism evidence="2 3">
    <name type="scientific">Deinococcus ficus</name>
    <dbReference type="NCBI Taxonomy" id="317577"/>
    <lineage>
        <taxon>Bacteria</taxon>
        <taxon>Thermotogati</taxon>
        <taxon>Deinococcota</taxon>
        <taxon>Deinococci</taxon>
        <taxon>Deinococcales</taxon>
        <taxon>Deinococcaceae</taxon>
        <taxon>Deinococcus</taxon>
    </lineage>
</organism>
<proteinExistence type="predicted"/>